<sequence>MLIGGASDVVQPTVADLTNLFTGSVADLRTYPYALTAAQVTALTSAMRGNRDTP</sequence>
<protein>
    <submittedName>
        <fullName evidence="1">Uncharacterized protein</fullName>
    </submittedName>
</protein>
<gene>
    <name evidence="1" type="ORF">ACEZDB_05355</name>
</gene>
<dbReference type="Proteomes" id="UP001592530">
    <property type="component" value="Unassembled WGS sequence"/>
</dbReference>
<evidence type="ECO:0000313" key="1">
    <source>
        <dbReference type="EMBL" id="MFC1430084.1"/>
    </source>
</evidence>
<reference evidence="1 2" key="1">
    <citation type="submission" date="2024-09" db="EMBL/GenBank/DDBJ databases">
        <authorList>
            <person name="Lee S.D."/>
        </authorList>
    </citation>
    <scope>NUCLEOTIDE SEQUENCE [LARGE SCALE GENOMIC DNA]</scope>
    <source>
        <strain evidence="1 2">N1-3</strain>
    </source>
</reference>
<accession>A0ABV6WVL4</accession>
<proteinExistence type="predicted"/>
<dbReference type="Gene3D" id="2.60.120.200">
    <property type="match status" value="1"/>
</dbReference>
<name>A0ABV6WVL4_9ACTN</name>
<comment type="caution">
    <text evidence="1">The sequence shown here is derived from an EMBL/GenBank/DDBJ whole genome shotgun (WGS) entry which is preliminary data.</text>
</comment>
<evidence type="ECO:0000313" key="2">
    <source>
        <dbReference type="Proteomes" id="UP001592530"/>
    </source>
</evidence>
<dbReference type="EMBL" id="JBHEZY010000002">
    <property type="protein sequence ID" value="MFC1430084.1"/>
    <property type="molecule type" value="Genomic_DNA"/>
</dbReference>
<dbReference type="RefSeq" id="WP_380549263.1">
    <property type="nucleotide sequence ID" value="NZ_JBHEZY010000002.1"/>
</dbReference>
<organism evidence="1 2">
    <name type="scientific">Streptacidiphilus alkalitolerans</name>
    <dbReference type="NCBI Taxonomy" id="3342712"/>
    <lineage>
        <taxon>Bacteria</taxon>
        <taxon>Bacillati</taxon>
        <taxon>Actinomycetota</taxon>
        <taxon>Actinomycetes</taxon>
        <taxon>Kitasatosporales</taxon>
        <taxon>Streptomycetaceae</taxon>
        <taxon>Streptacidiphilus</taxon>
    </lineage>
</organism>